<gene>
    <name evidence="3" type="primary">LOC113111830</name>
</gene>
<feature type="domain" description="Myb/SANT-like DNA-binding" evidence="1">
    <location>
        <begin position="8"/>
        <end position="84"/>
    </location>
</feature>
<reference evidence="3" key="1">
    <citation type="submission" date="2025-08" db="UniProtKB">
        <authorList>
            <consortium name="RefSeq"/>
        </authorList>
    </citation>
    <scope>IDENTIFICATION</scope>
    <source>
        <strain evidence="3">Wakin</strain>
        <tissue evidence="3">Muscle</tissue>
    </source>
</reference>
<dbReference type="GO" id="GO:0005634">
    <property type="term" value="C:nucleus"/>
    <property type="evidence" value="ECO:0007669"/>
    <property type="project" value="TreeGrafter"/>
</dbReference>
<accession>A0A6P6QGL5</accession>
<dbReference type="RefSeq" id="XP_026132729.1">
    <property type="nucleotide sequence ID" value="XM_026276944.1"/>
</dbReference>
<protein>
    <submittedName>
        <fullName evidence="3">Uncharacterized protein LOC113111830 isoform X1</fullName>
    </submittedName>
</protein>
<dbReference type="InterPro" id="IPR028002">
    <property type="entry name" value="Myb_DNA-bind_5"/>
</dbReference>
<organism evidence="2 3">
    <name type="scientific">Carassius auratus</name>
    <name type="common">Goldfish</name>
    <dbReference type="NCBI Taxonomy" id="7957"/>
    <lineage>
        <taxon>Eukaryota</taxon>
        <taxon>Metazoa</taxon>
        <taxon>Chordata</taxon>
        <taxon>Craniata</taxon>
        <taxon>Vertebrata</taxon>
        <taxon>Euteleostomi</taxon>
        <taxon>Actinopterygii</taxon>
        <taxon>Neopterygii</taxon>
        <taxon>Teleostei</taxon>
        <taxon>Ostariophysi</taxon>
        <taxon>Cypriniformes</taxon>
        <taxon>Cyprinidae</taxon>
        <taxon>Cyprininae</taxon>
        <taxon>Carassius</taxon>
    </lineage>
</organism>
<dbReference type="AlphaFoldDB" id="A0A6P6QGL5"/>
<dbReference type="OrthoDB" id="3066195at2759"/>
<evidence type="ECO:0000259" key="1">
    <source>
        <dbReference type="Pfam" id="PF13873"/>
    </source>
</evidence>
<dbReference type="Pfam" id="PF13873">
    <property type="entry name" value="Myb_DNA-bind_5"/>
    <property type="match status" value="1"/>
</dbReference>
<dbReference type="KEGG" id="caua:113111830"/>
<dbReference type="PANTHER" id="PTHR23098">
    <property type="entry name" value="AGAP001331-PA-RELATED"/>
    <property type="match status" value="1"/>
</dbReference>
<dbReference type="Proteomes" id="UP000515129">
    <property type="component" value="Chromosome 2"/>
</dbReference>
<dbReference type="GeneID" id="113111830"/>
<keyword evidence="2" id="KW-1185">Reference proteome</keyword>
<proteinExistence type="predicted"/>
<evidence type="ECO:0000313" key="3">
    <source>
        <dbReference type="RefSeq" id="XP_026132729.1"/>
    </source>
</evidence>
<name>A0A6P6QGL5_CARAU</name>
<dbReference type="PANTHER" id="PTHR23098:SF23">
    <property type="entry name" value="MYB-RELATED TRANSCRIPTION FACTOR, PARTNER OF PROFILIN-LIKE ISOFORM X2-RELATED"/>
    <property type="match status" value="1"/>
</dbReference>
<sequence>MATKGKDRAAMFTATEQRLLLETYEEFKDVITKKGNTAAINKAREKGWQEIADRLNASNLSEGKRTWQQVKIKYKNIVQNATKKKTEVAGTGGGPPPASFTPAEELALEINKGRPVLEGIEGGTSSKIISRSISSEYIKDSVCCMDPPDIMLPGEVMGVEEDEETVSVCSRRPEDADTVLEPSQSGTTCDKNPENIKGVYKRYLLKQMEVIDIDIQYKKLKMRKLELEIQQLQKNASRTTIFKKRKRKKKKALFDHFPQHLFVFSPLTG</sequence>
<evidence type="ECO:0000313" key="2">
    <source>
        <dbReference type="Proteomes" id="UP000515129"/>
    </source>
</evidence>